<gene>
    <name evidence="2" type="ORF">LCGC14_0272260</name>
</gene>
<dbReference type="Gene3D" id="3.40.50.11550">
    <property type="match status" value="1"/>
</dbReference>
<dbReference type="EMBL" id="LAZR01000152">
    <property type="protein sequence ID" value="KKN86031.1"/>
    <property type="molecule type" value="Genomic_DNA"/>
</dbReference>
<accession>A0A0F9WJ81</accession>
<evidence type="ECO:0000259" key="1">
    <source>
        <dbReference type="Pfam" id="PF04187"/>
    </source>
</evidence>
<organism evidence="2">
    <name type="scientific">marine sediment metagenome</name>
    <dbReference type="NCBI Taxonomy" id="412755"/>
    <lineage>
        <taxon>unclassified sequences</taxon>
        <taxon>metagenomes</taxon>
        <taxon>ecological metagenomes</taxon>
    </lineage>
</organism>
<dbReference type="SUPFAM" id="SSF159501">
    <property type="entry name" value="EreA/ChaN-like"/>
    <property type="match status" value="1"/>
</dbReference>
<dbReference type="Pfam" id="PF04187">
    <property type="entry name" value="Cofac_haem_bdg"/>
    <property type="match status" value="1"/>
</dbReference>
<dbReference type="InterPro" id="IPR007314">
    <property type="entry name" value="Cofac_haem-bd_dom"/>
</dbReference>
<protein>
    <recommendedName>
        <fullName evidence="1">Haem-binding uptake Tiki superfamily ChaN domain-containing protein</fullName>
    </recommendedName>
</protein>
<sequence length="284" mass="31460">MKSLLAGFLLLSAAVLQAAELPAWISPEHQDHPRVGQVLDLATGRWLQPRELVQQLRNEQYVLLGEKHDNPDHHSLQLWLLKELHAQRPQGAFVMEMLAPFQQPALNQLHGRGLPADGALREALQWGEAWDWDGYGALVRWGLKAPQQLLAANLDREEIRAIYQTPPGLAEAYDKQARERIEQIIADAHCGKLPAEHFPAMASIQQARDQRMAEVMALARPPALLVSGSFHVRKDIGVPLHWSASAAPVVVIFAEAGGTIPGAEQADYIWLTAAMPAVDHCADW</sequence>
<reference evidence="2" key="1">
    <citation type="journal article" date="2015" name="Nature">
        <title>Complex archaea that bridge the gap between prokaryotes and eukaryotes.</title>
        <authorList>
            <person name="Spang A."/>
            <person name="Saw J.H."/>
            <person name="Jorgensen S.L."/>
            <person name="Zaremba-Niedzwiedzka K."/>
            <person name="Martijn J."/>
            <person name="Lind A.E."/>
            <person name="van Eijk R."/>
            <person name="Schleper C."/>
            <person name="Guy L."/>
            <person name="Ettema T.J."/>
        </authorList>
    </citation>
    <scope>NUCLEOTIDE SEQUENCE</scope>
</reference>
<proteinExistence type="predicted"/>
<name>A0A0F9WJ81_9ZZZZ</name>
<dbReference type="PIRSF" id="PIRSF020419">
    <property type="entry name" value="Fe_uptake_reg_CjrA_prd"/>
    <property type="match status" value="1"/>
</dbReference>
<dbReference type="Gene3D" id="1.10.8.760">
    <property type="entry name" value="Haem-binding uptake, Tiki superfamily, ChaN, domain 2"/>
    <property type="match status" value="1"/>
</dbReference>
<dbReference type="InterPro" id="IPR016773">
    <property type="entry name" value="Fe3_uptake_reg_CjrA_prd"/>
</dbReference>
<evidence type="ECO:0000313" key="2">
    <source>
        <dbReference type="EMBL" id="KKN86031.1"/>
    </source>
</evidence>
<dbReference type="CDD" id="cd14727">
    <property type="entry name" value="ChanN-like"/>
    <property type="match status" value="1"/>
</dbReference>
<feature type="domain" description="Haem-binding uptake Tiki superfamily ChaN" evidence="1">
    <location>
        <begin position="52"/>
        <end position="240"/>
    </location>
</feature>
<dbReference type="AlphaFoldDB" id="A0A0F9WJ81"/>
<comment type="caution">
    <text evidence="2">The sequence shown here is derived from an EMBL/GenBank/DDBJ whole genome shotgun (WGS) entry which is preliminary data.</text>
</comment>